<dbReference type="EnsemblMetazoa" id="XM_038222599.1">
    <property type="protein sequence ID" value="XP_038078527.1"/>
    <property type="gene ID" value="LOC119745921"/>
</dbReference>
<accession>A0A914BSM8</accession>
<dbReference type="Gene3D" id="2.120.10.30">
    <property type="entry name" value="TolB, C-terminal domain"/>
    <property type="match status" value="1"/>
</dbReference>
<evidence type="ECO:0000256" key="2">
    <source>
        <dbReference type="ARBA" id="ARBA00022737"/>
    </source>
</evidence>
<evidence type="ECO:0000256" key="1">
    <source>
        <dbReference type="ARBA" id="ARBA00022723"/>
    </source>
</evidence>
<dbReference type="Pfam" id="PF17170">
    <property type="entry name" value="DUF5128"/>
    <property type="match status" value="1"/>
</dbReference>
<dbReference type="Pfam" id="PF00630">
    <property type="entry name" value="Filamin"/>
    <property type="match status" value="1"/>
</dbReference>
<keyword evidence="2" id="KW-0677">Repeat</keyword>
<protein>
    <recommendedName>
        <fullName evidence="10">E3 ubiquitin-protein ligase TRIM71</fullName>
    </recommendedName>
</protein>
<evidence type="ECO:0000256" key="4">
    <source>
        <dbReference type="ARBA" id="ARBA00022833"/>
    </source>
</evidence>
<dbReference type="CDD" id="cd05819">
    <property type="entry name" value="NHL"/>
    <property type="match status" value="1"/>
</dbReference>
<dbReference type="GeneID" id="119745921"/>
<dbReference type="InterPro" id="IPR050952">
    <property type="entry name" value="TRIM-NHL_E3_ligases"/>
</dbReference>
<dbReference type="InterPro" id="IPR011042">
    <property type="entry name" value="6-blade_b-propeller_TolB-like"/>
</dbReference>
<proteinExistence type="predicted"/>
<dbReference type="SUPFAM" id="SSF101898">
    <property type="entry name" value="NHL repeat"/>
    <property type="match status" value="1"/>
</dbReference>
<dbReference type="InterPro" id="IPR013783">
    <property type="entry name" value="Ig-like_fold"/>
</dbReference>
<dbReference type="PROSITE" id="PS51125">
    <property type="entry name" value="NHL"/>
    <property type="match status" value="3"/>
</dbReference>
<dbReference type="OrthoDB" id="10013258at2759"/>
<dbReference type="InterPro" id="IPR017868">
    <property type="entry name" value="Filamin/ABP280_repeat-like"/>
</dbReference>
<dbReference type="SMART" id="SM00557">
    <property type="entry name" value="IG_FLMN"/>
    <property type="match status" value="1"/>
</dbReference>
<feature type="repeat" description="NHL" evidence="6">
    <location>
        <begin position="424"/>
        <end position="468"/>
    </location>
</feature>
<dbReference type="InterPro" id="IPR001298">
    <property type="entry name" value="Filamin/ABP280_rpt"/>
</dbReference>
<evidence type="ECO:0000256" key="3">
    <source>
        <dbReference type="ARBA" id="ARBA00022771"/>
    </source>
</evidence>
<evidence type="ECO:0000256" key="7">
    <source>
        <dbReference type="SAM" id="Coils"/>
    </source>
</evidence>
<organism evidence="8 9">
    <name type="scientific">Patiria miniata</name>
    <name type="common">Bat star</name>
    <name type="synonym">Asterina miniata</name>
    <dbReference type="NCBI Taxonomy" id="46514"/>
    <lineage>
        <taxon>Eukaryota</taxon>
        <taxon>Metazoa</taxon>
        <taxon>Echinodermata</taxon>
        <taxon>Eleutherozoa</taxon>
        <taxon>Asterozoa</taxon>
        <taxon>Asteroidea</taxon>
        <taxon>Valvatacea</taxon>
        <taxon>Valvatida</taxon>
        <taxon>Asterinidae</taxon>
        <taxon>Patiria</taxon>
    </lineage>
</organism>
<evidence type="ECO:0000313" key="8">
    <source>
        <dbReference type="EnsemblMetazoa" id="XP_038078527.1"/>
    </source>
</evidence>
<evidence type="ECO:0000313" key="9">
    <source>
        <dbReference type="Proteomes" id="UP000887568"/>
    </source>
</evidence>
<dbReference type="GO" id="GO:0000209">
    <property type="term" value="P:protein polyubiquitination"/>
    <property type="evidence" value="ECO:0007669"/>
    <property type="project" value="TreeGrafter"/>
</dbReference>
<dbReference type="PROSITE" id="PS50194">
    <property type="entry name" value="FILAMIN_REPEAT"/>
    <property type="match status" value="1"/>
</dbReference>
<dbReference type="Proteomes" id="UP000887568">
    <property type="component" value="Unplaced"/>
</dbReference>
<feature type="coiled-coil region" evidence="7">
    <location>
        <begin position="37"/>
        <end position="108"/>
    </location>
</feature>
<evidence type="ECO:0000256" key="6">
    <source>
        <dbReference type="PROSITE-ProRule" id="PRU00504"/>
    </source>
</evidence>
<evidence type="ECO:0000256" key="5">
    <source>
        <dbReference type="PROSITE-ProRule" id="PRU00087"/>
    </source>
</evidence>
<dbReference type="InterPro" id="IPR014756">
    <property type="entry name" value="Ig_E-set"/>
</dbReference>
<feature type="repeat" description="NHL" evidence="6">
    <location>
        <begin position="556"/>
        <end position="597"/>
    </location>
</feature>
<evidence type="ECO:0008006" key="10">
    <source>
        <dbReference type="Google" id="ProtNLM"/>
    </source>
</evidence>
<feature type="repeat" description="NHL" evidence="6">
    <location>
        <begin position="509"/>
        <end position="550"/>
    </location>
</feature>
<dbReference type="RefSeq" id="XP_038078527.1">
    <property type="nucleotide sequence ID" value="XM_038222599.1"/>
</dbReference>
<reference evidence="8" key="1">
    <citation type="submission" date="2022-11" db="UniProtKB">
        <authorList>
            <consortium name="EnsemblMetazoa"/>
        </authorList>
    </citation>
    <scope>IDENTIFICATION</scope>
</reference>
<feature type="repeat" description="Filamin" evidence="5">
    <location>
        <begin position="249"/>
        <end position="310"/>
    </location>
</feature>
<dbReference type="GO" id="GO:0061630">
    <property type="term" value="F:ubiquitin protein ligase activity"/>
    <property type="evidence" value="ECO:0007669"/>
    <property type="project" value="TreeGrafter"/>
</dbReference>
<name>A0A914BSM8_PATMI</name>
<dbReference type="PANTHER" id="PTHR24104:SF48">
    <property type="entry name" value="PROTEIN WECH"/>
    <property type="match status" value="1"/>
</dbReference>
<keyword evidence="3" id="KW-0863">Zinc-finger</keyword>
<dbReference type="InterPro" id="IPR001258">
    <property type="entry name" value="NHL_repeat"/>
</dbReference>
<dbReference type="Gene3D" id="2.60.40.10">
    <property type="entry name" value="Immunoglobulins"/>
    <property type="match status" value="1"/>
</dbReference>
<dbReference type="SUPFAM" id="SSF81296">
    <property type="entry name" value="E set domains"/>
    <property type="match status" value="1"/>
</dbReference>
<dbReference type="PANTHER" id="PTHR24104">
    <property type="entry name" value="E3 UBIQUITIN-PROTEIN LIGASE NHLRC1-RELATED"/>
    <property type="match status" value="1"/>
</dbReference>
<dbReference type="GO" id="GO:0043161">
    <property type="term" value="P:proteasome-mediated ubiquitin-dependent protein catabolic process"/>
    <property type="evidence" value="ECO:0007669"/>
    <property type="project" value="TreeGrafter"/>
</dbReference>
<dbReference type="AlphaFoldDB" id="A0A914BSM8"/>
<keyword evidence="7" id="KW-0175">Coiled coil</keyword>
<keyword evidence="1" id="KW-0479">Metal-binding</keyword>
<sequence length="686" mass="76017">MDGKTEIAETTISVCQDTDLKEQVLVSNATKLSSEMGEDVKGEAKEALRNLEQLHEEIGRRERQLESNVEATRQEVMACFQRCQRKLKEREEVLLSKLHQEHRRLKRSLLAPKRMALNMNHASLNGGMRTISEGEHGDEGNAKIGENGVDAVAQATSQSNQNNNGATDLDKMLPALHKALELANTPFHLSRFDERVLQQFDDFVDHLGTVYLGDADPSRTIINAHPALVLAESTAKVKGLNQKGEECTGGGADICASLEDPEGAVTPCRVEDCMNGIYKIIYTPQKVGLHFLRVTISGDPISNSPLEVEVKPIRLLPNKAFIGGNCTVAVEMPREYNLPCVGKDGKDLGKTQKLSLQNLKIAILDPEGEDVEGSVVGSMKRRGVICTYTLKYKPKQPGFYEIKVNRLGQDNVLLAHVVMPVSEKEQIGRRGHGKGQFDNPTDVLMTCEGDLIIADTVENERVQCLNSEGQYKYDFPFPGQEPVLLAASTTCLVALLLNAKRVQILTLKGEQVLEFGHDEFKQPYGIAINSDNKVYVSDRGAHCIFVFTPEGKFWRQIGKHGSGPGEFDFPNYIFIDPSDNVFVTEAKNCRVQMFKGTGEYTKEIRSPDKLPQPGAMVATASGYLLVHNESDNRVQMLNLDTGRFVGSILVDLIAPYTRRIAVTKTGFLVALDMSSHCLWRYPIPFE</sequence>
<dbReference type="GO" id="GO:0008270">
    <property type="term" value="F:zinc ion binding"/>
    <property type="evidence" value="ECO:0007669"/>
    <property type="project" value="UniProtKB-KW"/>
</dbReference>
<dbReference type="OMA" id="MSSHCLW"/>
<keyword evidence="4" id="KW-0862">Zinc</keyword>
<keyword evidence="9" id="KW-1185">Reference proteome</keyword>